<dbReference type="Proteomes" id="UP000466187">
    <property type="component" value="Chromosome"/>
</dbReference>
<proteinExistence type="predicted"/>
<evidence type="ECO:0000313" key="2">
    <source>
        <dbReference type="Proteomes" id="UP000466187"/>
    </source>
</evidence>
<evidence type="ECO:0000313" key="1">
    <source>
        <dbReference type="EMBL" id="BBZ21259.1"/>
    </source>
</evidence>
<name>A0A7I7WUD4_MYCGU</name>
<protein>
    <submittedName>
        <fullName evidence="1">Uncharacterized protein</fullName>
    </submittedName>
</protein>
<accession>A0A7I7WUD4</accession>
<sequence>MFEARGDPRRLLRGEKVVRRIGLDLDDPVQRVLDLVHLMGVPSSDQAVTLIEIAAAERLAAATEFDDSAGDFGRLG</sequence>
<organism evidence="1 2">
    <name type="scientific">Mycolicibacterium gadium</name>
    <name type="common">Mycobacterium gadium</name>
    <dbReference type="NCBI Taxonomy" id="1794"/>
    <lineage>
        <taxon>Bacteria</taxon>
        <taxon>Bacillati</taxon>
        <taxon>Actinomycetota</taxon>
        <taxon>Actinomycetes</taxon>
        <taxon>Mycobacteriales</taxon>
        <taxon>Mycobacteriaceae</taxon>
        <taxon>Mycolicibacterium</taxon>
    </lineage>
</organism>
<dbReference type="AlphaFoldDB" id="A0A7I7WUD4"/>
<gene>
    <name evidence="1" type="ORF">MGAD_55940</name>
</gene>
<dbReference type="KEGG" id="mgad:MGAD_55940"/>
<reference evidence="1 2" key="1">
    <citation type="journal article" date="2019" name="Emerg. Microbes Infect.">
        <title>Comprehensive subspecies identification of 175 nontuberculous mycobacteria species based on 7547 genomic profiles.</title>
        <authorList>
            <person name="Matsumoto Y."/>
            <person name="Kinjo T."/>
            <person name="Motooka D."/>
            <person name="Nabeya D."/>
            <person name="Jung N."/>
            <person name="Uechi K."/>
            <person name="Horii T."/>
            <person name="Iida T."/>
            <person name="Fujita J."/>
            <person name="Nakamura S."/>
        </authorList>
    </citation>
    <scope>NUCLEOTIDE SEQUENCE [LARGE SCALE GENOMIC DNA]</scope>
    <source>
        <strain evidence="1 2">JCM 12688</strain>
    </source>
</reference>
<dbReference type="EMBL" id="AP022608">
    <property type="protein sequence ID" value="BBZ21259.1"/>
    <property type="molecule type" value="Genomic_DNA"/>
</dbReference>